<dbReference type="Gene3D" id="3.10.450.50">
    <property type="match status" value="1"/>
</dbReference>
<protein>
    <recommendedName>
        <fullName evidence="2">DUF4440 domain-containing protein</fullName>
    </recommendedName>
</protein>
<feature type="chain" id="PRO_5047440986" description="DUF4440 domain-containing protein" evidence="1">
    <location>
        <begin position="19"/>
        <end position="150"/>
    </location>
</feature>
<accession>A0ABQ1R4C0</accession>
<dbReference type="InterPro" id="IPR027843">
    <property type="entry name" value="DUF4440"/>
</dbReference>
<evidence type="ECO:0000259" key="2">
    <source>
        <dbReference type="Pfam" id="PF14534"/>
    </source>
</evidence>
<feature type="signal peptide" evidence="1">
    <location>
        <begin position="1"/>
        <end position="18"/>
    </location>
</feature>
<keyword evidence="4" id="KW-1185">Reference proteome</keyword>
<dbReference type="RefSeq" id="WP_188370557.1">
    <property type="nucleotide sequence ID" value="NZ_BMFH01000001.1"/>
</dbReference>
<evidence type="ECO:0000313" key="3">
    <source>
        <dbReference type="EMBL" id="GGD53524.1"/>
    </source>
</evidence>
<name>A0ABQ1R4C0_9FLAO</name>
<dbReference type="Proteomes" id="UP000625780">
    <property type="component" value="Unassembled WGS sequence"/>
</dbReference>
<comment type="caution">
    <text evidence="3">The sequence shown here is derived from an EMBL/GenBank/DDBJ whole genome shotgun (WGS) entry which is preliminary data.</text>
</comment>
<organism evidence="3 4">
    <name type="scientific">Muriicola marianensis</name>
    <dbReference type="NCBI Taxonomy" id="1324801"/>
    <lineage>
        <taxon>Bacteria</taxon>
        <taxon>Pseudomonadati</taxon>
        <taxon>Bacteroidota</taxon>
        <taxon>Flavobacteriia</taxon>
        <taxon>Flavobacteriales</taxon>
        <taxon>Flavobacteriaceae</taxon>
        <taxon>Muriicola</taxon>
    </lineage>
</organism>
<dbReference type="EMBL" id="BMFH01000001">
    <property type="protein sequence ID" value="GGD53524.1"/>
    <property type="molecule type" value="Genomic_DNA"/>
</dbReference>
<reference evidence="4" key="1">
    <citation type="journal article" date="2019" name="Int. J. Syst. Evol. Microbiol.">
        <title>The Global Catalogue of Microorganisms (GCM) 10K type strain sequencing project: providing services to taxonomists for standard genome sequencing and annotation.</title>
        <authorList>
            <consortium name="The Broad Institute Genomics Platform"/>
            <consortium name="The Broad Institute Genome Sequencing Center for Infectious Disease"/>
            <person name="Wu L."/>
            <person name="Ma J."/>
        </authorList>
    </citation>
    <scope>NUCLEOTIDE SEQUENCE [LARGE SCALE GENOMIC DNA]</scope>
    <source>
        <strain evidence="4">CGMCC 1.12606</strain>
    </source>
</reference>
<keyword evidence="1" id="KW-0732">Signal</keyword>
<gene>
    <name evidence="3" type="ORF">GCM10011361_20280</name>
</gene>
<dbReference type="SUPFAM" id="SSF54427">
    <property type="entry name" value="NTF2-like"/>
    <property type="match status" value="1"/>
</dbReference>
<feature type="domain" description="DUF4440" evidence="2">
    <location>
        <begin position="31"/>
        <end position="140"/>
    </location>
</feature>
<dbReference type="InterPro" id="IPR032710">
    <property type="entry name" value="NTF2-like_dom_sf"/>
</dbReference>
<proteinExistence type="predicted"/>
<evidence type="ECO:0000256" key="1">
    <source>
        <dbReference type="SAM" id="SignalP"/>
    </source>
</evidence>
<dbReference type="Pfam" id="PF14534">
    <property type="entry name" value="DUF4440"/>
    <property type="match status" value="1"/>
</dbReference>
<sequence>MKVLSSLFVLLLSCSLTAQNYSGNQEDIDQILENITDFSTAVMQSDYEAIAMAYTEDAKIFPNNRDILQGRDAILAYWTLPDGVQTPYHKITPVEIEILGDEAYDFGYYEGRTRRADGSEVGWKGKYVIVWKKIEQEWKIYLDIWNRIQD</sequence>
<evidence type="ECO:0000313" key="4">
    <source>
        <dbReference type="Proteomes" id="UP000625780"/>
    </source>
</evidence>